<comment type="caution">
    <text evidence="1">The sequence shown here is derived from an EMBL/GenBank/DDBJ whole genome shotgun (WGS) entry which is preliminary data.</text>
</comment>
<proteinExistence type="predicted"/>
<dbReference type="EMBL" id="JARZHI010000043">
    <property type="protein sequence ID" value="MDI1434535.1"/>
    <property type="molecule type" value="Genomic_DNA"/>
</dbReference>
<evidence type="ECO:0000313" key="1">
    <source>
        <dbReference type="EMBL" id="MDI1434535.1"/>
    </source>
</evidence>
<keyword evidence="2" id="KW-1185">Reference proteome</keyword>
<organism evidence="1 2">
    <name type="scientific">Polyangium sorediatum</name>
    <dbReference type="NCBI Taxonomy" id="889274"/>
    <lineage>
        <taxon>Bacteria</taxon>
        <taxon>Pseudomonadati</taxon>
        <taxon>Myxococcota</taxon>
        <taxon>Polyangia</taxon>
        <taxon>Polyangiales</taxon>
        <taxon>Polyangiaceae</taxon>
        <taxon>Polyangium</taxon>
    </lineage>
</organism>
<sequence length="307" mass="34716">MNFFREETLSNFSGRNDSGVVFGSTVQRPARSFAGEEAAQFLRHLSTYFFYYANHFLEKSDAEVEAMYTNERILISANNPKTMEQLYQQLLKEPTLLDAIRTIPSTSSDRRGARVVDRFQDEMMSPDLTEDVQFLAQGLAMVPIRESVEQIALRTAGPRTDVLVEPHYREKLILVTGLGVHAEQKLLLVLINSRLPKTTPVLVRGKKRPCFGCWLCLYFVADVMGYNLNYNTRPGKSWTNSIDGLKAIIDKALGIDVPKKVMREWGDKVIREYAAKKIHSHVSTVYGTGAEDPGFDSESDDDLDSYT</sequence>
<evidence type="ECO:0000313" key="2">
    <source>
        <dbReference type="Proteomes" id="UP001160301"/>
    </source>
</evidence>
<accession>A0ABT6P1R9</accession>
<reference evidence="1 2" key="1">
    <citation type="submission" date="2023-04" db="EMBL/GenBank/DDBJ databases">
        <title>The genome sequence of Polyangium sorediatum DSM14670.</title>
        <authorList>
            <person name="Zhang X."/>
        </authorList>
    </citation>
    <scope>NUCLEOTIDE SEQUENCE [LARGE SCALE GENOMIC DNA]</scope>
    <source>
        <strain evidence="1 2">DSM 14670</strain>
    </source>
</reference>
<gene>
    <name evidence="1" type="ORF">QHF89_33860</name>
</gene>
<name>A0ABT6P1R9_9BACT</name>
<dbReference type="Proteomes" id="UP001160301">
    <property type="component" value="Unassembled WGS sequence"/>
</dbReference>
<protein>
    <submittedName>
        <fullName evidence="1">Uncharacterized protein</fullName>
    </submittedName>
</protein>
<dbReference type="RefSeq" id="WP_136971742.1">
    <property type="nucleotide sequence ID" value="NZ_JARZHI010000043.1"/>
</dbReference>